<evidence type="ECO:0000313" key="3">
    <source>
        <dbReference type="Ensembl" id="ENSCMIP00000030880.1"/>
    </source>
</evidence>
<dbReference type="GO" id="GO:0051301">
    <property type="term" value="P:cell division"/>
    <property type="evidence" value="ECO:0007669"/>
    <property type="project" value="InterPro"/>
</dbReference>
<sequence length="1665" mass="185548">MSGGGWKFEFEGRKKNGGDSRPANKRERERPTPAVKAKMIQRRSVKASSSENEGPQQFHTPTKMSDPRQPLRDMLLQNSVQRGLKKLDVDRLSMNVNVTGLTPMLNKLHLQSEIPSSPTLVYEDVFGEELLKSAARARGLTPLVARGVLKSRAPVRPIRPETPSLIRESLNNSSVPSVCAPSADTGNAVQPEDSMLETEVEVETVPGQDKLDKRDRLPVMFKSPSPCVAVAIPASPQPDRRMDTPQQPCPEALADVCSGSVPQMDTNRDEDQLVKTQTAAVSFPQPVVESLENLNGAVTANSAVKSPEVHVSPIPRMDMERETFSTKAVERPESSPGISEALGCTLVTSPSPSVEVQRGIGENCDMNISIETLPVLRSPSFSVETEAGEVALSPQPRVDIESSTSTPILSPRVVEILCAFQTVPEAIHNLIPGPQIEEEGRPDVEVGTSPLPGPGMEMTNLVDDVSEVVTSPVTDASEEVTNVLDDVIEEVINLVTDAIEEMTSPEADASEVTNQLDYSEEVTIPVTGISVENTDCFSEPGEELTGLLPGSSDEEVTRQLPEANAKKDVSFLPDTGVEVGTSPLTGPGMEMTNLVDDVSEEVTSPVTDASEEVTNVLDDVIEEVINLVTDAIEEMTSPVADASEEVTNQLDYSEEVTIPVTGISVENTDGFSEPGEELTGLLPGTSVEEVTRELPEANAKKDVSFLPDTGVEVGTSPMQPMPTCALMCMVHTKGFHTPTPMDAMAGWRLLGTEVIRNRVCIREVSTAITPIGTQCAESSMTPLSLADKSINTSLQEEVRQSQVVDSATLTDSLLWNISRKDLDSVPREVLERRLETALLMNDVLCSQLNDLAKSKGVGLHVGPADLREIFTQTDSTQAPEVEQQYRDLYLRTLGRMQDLEMSLEQYQQLQNFICQNREEQNRAVQEVEETSGYMASAYEEVKKERVKLRQQTQEMKQLLKSSTEVLYTMRERTRCAFQEHAQMKRNMENALTEKEAVDQCCRLLSGSSADRIARLELDLVTWKELCASLQKAGAEQGAWCEEFESTMDCVGTTHHRVVENQQKLRLQLKEAGDLAHHSLAQLQALNRRAQAALEEQAALRSQAEETEYQRDTVQQKLDHTAKELGNAQEQLLWLSSEKLQLQSELQTRSDQLTELGVERDKLMNGNAKYFVEVATTEASLKLLEVTLAEMTEKLQASEAHNKELEDTIKENTQSWEQTLSSLKQEKETGERLVLEYQEQLALFGETLRESQKKLYELSEVQAQFTILSENTEFMEQEVKLSHEQLKETEANLRSQVDLLHSRELECKELRTEQNSLRLKLETVKQNARLMCQALMQVSALKDRVQAFTQATEAALQSQQSQSGAAHDQSNLVNLSLVCEVLQAAAKRPDPEENEPNKDHERDASCSFKSHKSVFAPIEPATPLKLDNVDTWLRRVEDLGEAVSDLLDVASRRERGYHQQAQKLLQEIADMKAQRKAMLLNCDTLTDKLTDLKIQNKRLSQDLERQDKTNQNLEKTIASQDDNILYLHKQMETNFKEHGVVLALQDEVMELKRSLQRAQVETDTFREEMIKLRESGSAADIDWLQEKVELRHQVRKLRDRVLQYENTVQQMSRHRNTLEENSRKGERELAILDNLIENIRTTLLSIPHTVAGSQELKSLLHLLGED</sequence>
<dbReference type="PANTHER" id="PTHR15347">
    <property type="entry name" value="SPERM-ASSOCIATED ANTIGEN 5"/>
    <property type="match status" value="1"/>
</dbReference>
<feature type="region of interest" description="Disordered" evidence="2">
    <location>
        <begin position="1385"/>
        <end position="1405"/>
    </location>
</feature>
<accession>A0A4W3JF31</accession>
<keyword evidence="4" id="KW-1185">Reference proteome</keyword>
<reference evidence="3" key="4">
    <citation type="submission" date="2025-08" db="UniProtKB">
        <authorList>
            <consortium name="Ensembl"/>
        </authorList>
    </citation>
    <scope>IDENTIFICATION</scope>
</reference>
<evidence type="ECO:0000256" key="2">
    <source>
        <dbReference type="SAM" id="MobiDB-lite"/>
    </source>
</evidence>
<name>A0A4W3JF31_CALMI</name>
<feature type="region of interest" description="Disordered" evidence="2">
    <location>
        <begin position="169"/>
        <end position="189"/>
    </location>
</feature>
<dbReference type="Proteomes" id="UP000314986">
    <property type="component" value="Unassembled WGS sequence"/>
</dbReference>
<evidence type="ECO:0000313" key="4">
    <source>
        <dbReference type="Proteomes" id="UP000314986"/>
    </source>
</evidence>
<keyword evidence="1" id="KW-0175">Coiled coil</keyword>
<feature type="compositionally biased region" description="Polar residues" evidence="2">
    <location>
        <begin position="46"/>
        <end position="63"/>
    </location>
</feature>
<dbReference type="InParanoid" id="A0A4W3JF31"/>
<feature type="coiled-coil region" evidence="1">
    <location>
        <begin position="1460"/>
        <end position="1627"/>
    </location>
</feature>
<dbReference type="OMA" id="GMEMTNL"/>
<feature type="compositionally biased region" description="Basic and acidic residues" evidence="2">
    <location>
        <begin position="8"/>
        <end position="31"/>
    </location>
</feature>
<reference evidence="4" key="3">
    <citation type="journal article" date="2014" name="Nature">
        <title>Elephant shark genome provides unique insights into gnathostome evolution.</title>
        <authorList>
            <consortium name="International Elephant Shark Genome Sequencing Consortium"/>
            <person name="Venkatesh B."/>
            <person name="Lee A.P."/>
            <person name="Ravi V."/>
            <person name="Maurya A.K."/>
            <person name="Lian M.M."/>
            <person name="Swann J.B."/>
            <person name="Ohta Y."/>
            <person name="Flajnik M.F."/>
            <person name="Sutoh Y."/>
            <person name="Kasahara M."/>
            <person name="Hoon S."/>
            <person name="Gangu V."/>
            <person name="Roy S.W."/>
            <person name="Irimia M."/>
            <person name="Korzh V."/>
            <person name="Kondrychyn I."/>
            <person name="Lim Z.W."/>
            <person name="Tay B.H."/>
            <person name="Tohari S."/>
            <person name="Kong K.W."/>
            <person name="Ho S."/>
            <person name="Lorente-Galdos B."/>
            <person name="Quilez J."/>
            <person name="Marques-Bonet T."/>
            <person name="Raney B.J."/>
            <person name="Ingham P.W."/>
            <person name="Tay A."/>
            <person name="Hillier L.W."/>
            <person name="Minx P."/>
            <person name="Boehm T."/>
            <person name="Wilson R.K."/>
            <person name="Brenner S."/>
            <person name="Warren W.C."/>
        </authorList>
    </citation>
    <scope>NUCLEOTIDE SEQUENCE [LARGE SCALE GENOMIC DNA]</scope>
</reference>
<organism evidence="3 4">
    <name type="scientific">Callorhinchus milii</name>
    <name type="common">Ghost shark</name>
    <dbReference type="NCBI Taxonomy" id="7868"/>
    <lineage>
        <taxon>Eukaryota</taxon>
        <taxon>Metazoa</taxon>
        <taxon>Chordata</taxon>
        <taxon>Craniata</taxon>
        <taxon>Vertebrata</taxon>
        <taxon>Chondrichthyes</taxon>
        <taxon>Holocephali</taxon>
        <taxon>Chimaeriformes</taxon>
        <taxon>Callorhinchidae</taxon>
        <taxon>Callorhinchus</taxon>
    </lineage>
</organism>
<feature type="region of interest" description="Disordered" evidence="2">
    <location>
        <begin position="1"/>
        <end position="69"/>
    </location>
</feature>
<evidence type="ECO:0000256" key="1">
    <source>
        <dbReference type="SAM" id="Coils"/>
    </source>
</evidence>
<feature type="coiled-coil region" evidence="1">
    <location>
        <begin position="934"/>
        <end position="961"/>
    </location>
</feature>
<dbReference type="STRING" id="7868.ENSCMIP00000030880"/>
<evidence type="ECO:0008006" key="5">
    <source>
        <dbReference type="Google" id="ProtNLM"/>
    </source>
</evidence>
<feature type="coiled-coil region" evidence="1">
    <location>
        <begin position="1271"/>
        <end position="1326"/>
    </location>
</feature>
<dbReference type="PANTHER" id="PTHR15347:SF1">
    <property type="entry name" value="SPERM-ASSOCIATED ANTIGEN 5"/>
    <property type="match status" value="1"/>
</dbReference>
<feature type="coiled-coil region" evidence="1">
    <location>
        <begin position="1079"/>
        <end position="1130"/>
    </location>
</feature>
<reference evidence="3" key="5">
    <citation type="submission" date="2025-09" db="UniProtKB">
        <authorList>
            <consortium name="Ensembl"/>
        </authorList>
    </citation>
    <scope>IDENTIFICATION</scope>
</reference>
<dbReference type="InterPro" id="IPR028728">
    <property type="entry name" value="Astrin"/>
</dbReference>
<dbReference type="GO" id="GO:0051988">
    <property type="term" value="P:regulation of attachment of spindle microtubules to kinetochore"/>
    <property type="evidence" value="ECO:0007669"/>
    <property type="project" value="InterPro"/>
</dbReference>
<reference evidence="4" key="1">
    <citation type="journal article" date="2006" name="Science">
        <title>Ancient noncoding elements conserved in the human genome.</title>
        <authorList>
            <person name="Venkatesh B."/>
            <person name="Kirkness E.F."/>
            <person name="Loh Y.H."/>
            <person name="Halpern A.L."/>
            <person name="Lee A.P."/>
            <person name="Johnson J."/>
            <person name="Dandona N."/>
            <person name="Viswanathan L.D."/>
            <person name="Tay A."/>
            <person name="Venter J.C."/>
            <person name="Strausberg R.L."/>
            <person name="Brenner S."/>
        </authorList>
    </citation>
    <scope>NUCLEOTIDE SEQUENCE [LARGE SCALE GENOMIC DNA]</scope>
</reference>
<dbReference type="Ensembl" id="ENSCMIT00000031351.1">
    <property type="protein sequence ID" value="ENSCMIP00000030880.1"/>
    <property type="gene ID" value="ENSCMIG00000013278.1"/>
</dbReference>
<reference evidence="4" key="2">
    <citation type="journal article" date="2007" name="PLoS Biol.">
        <title>Survey sequencing and comparative analysis of the elephant shark (Callorhinchus milii) genome.</title>
        <authorList>
            <person name="Venkatesh B."/>
            <person name="Kirkness E.F."/>
            <person name="Loh Y.H."/>
            <person name="Halpern A.L."/>
            <person name="Lee A.P."/>
            <person name="Johnson J."/>
            <person name="Dandona N."/>
            <person name="Viswanathan L.D."/>
            <person name="Tay A."/>
            <person name="Venter J.C."/>
            <person name="Strausberg R.L."/>
            <person name="Brenner S."/>
        </authorList>
    </citation>
    <scope>NUCLEOTIDE SEQUENCE [LARGE SCALE GENOMIC DNA]</scope>
</reference>
<proteinExistence type="predicted"/>
<dbReference type="GeneTree" id="ENSGT00940000167108"/>
<feature type="compositionally biased region" description="Basic and acidic residues" evidence="2">
    <location>
        <begin position="1386"/>
        <end position="1403"/>
    </location>
</feature>
<feature type="coiled-coil region" evidence="1">
    <location>
        <begin position="1173"/>
        <end position="1239"/>
    </location>
</feature>
<protein>
    <recommendedName>
        <fullName evidence="5">Sperm-associated antigen 5</fullName>
    </recommendedName>
</protein>